<organism evidence="7 8">
    <name type="scientific">Danaus chrysippus</name>
    <name type="common">African queen</name>
    <dbReference type="NCBI Taxonomy" id="151541"/>
    <lineage>
        <taxon>Eukaryota</taxon>
        <taxon>Metazoa</taxon>
        <taxon>Ecdysozoa</taxon>
        <taxon>Arthropoda</taxon>
        <taxon>Hexapoda</taxon>
        <taxon>Insecta</taxon>
        <taxon>Pterygota</taxon>
        <taxon>Neoptera</taxon>
        <taxon>Endopterygota</taxon>
        <taxon>Lepidoptera</taxon>
        <taxon>Glossata</taxon>
        <taxon>Ditrysia</taxon>
        <taxon>Papilionoidea</taxon>
        <taxon>Nymphalidae</taxon>
        <taxon>Danainae</taxon>
        <taxon>Danaini</taxon>
        <taxon>Danaina</taxon>
        <taxon>Danaus</taxon>
        <taxon>Anosia</taxon>
    </lineage>
</organism>
<comment type="caution">
    <text evidence="7">The sequence shown here is derived from an EMBL/GenBank/DDBJ whole genome shotgun (WGS) entry which is preliminary data.</text>
</comment>
<feature type="transmembrane region" description="Helical" evidence="5">
    <location>
        <begin position="428"/>
        <end position="447"/>
    </location>
</feature>
<dbReference type="GO" id="GO:0022857">
    <property type="term" value="F:transmembrane transporter activity"/>
    <property type="evidence" value="ECO:0007669"/>
    <property type="project" value="InterPro"/>
</dbReference>
<keyword evidence="4 5" id="KW-0472">Membrane</keyword>
<dbReference type="OrthoDB" id="2261376at2759"/>
<name>A0A8J2QH01_9NEOP</name>
<dbReference type="InterPro" id="IPR020846">
    <property type="entry name" value="MFS_dom"/>
</dbReference>
<evidence type="ECO:0000256" key="3">
    <source>
        <dbReference type="ARBA" id="ARBA00022989"/>
    </source>
</evidence>
<feature type="transmembrane region" description="Helical" evidence="5">
    <location>
        <begin position="221"/>
        <end position="241"/>
    </location>
</feature>
<evidence type="ECO:0000313" key="7">
    <source>
        <dbReference type="EMBL" id="CAG9562500.1"/>
    </source>
</evidence>
<keyword evidence="8" id="KW-1185">Reference proteome</keyword>
<dbReference type="GO" id="GO:0016020">
    <property type="term" value="C:membrane"/>
    <property type="evidence" value="ECO:0007669"/>
    <property type="project" value="UniProtKB-SubCell"/>
</dbReference>
<gene>
    <name evidence="7" type="ORF">DCHRY22_LOCUS3822</name>
</gene>
<feature type="transmembrane region" description="Helical" evidence="5">
    <location>
        <begin position="197"/>
        <end position="215"/>
    </location>
</feature>
<dbReference type="SUPFAM" id="SSF103473">
    <property type="entry name" value="MFS general substrate transporter"/>
    <property type="match status" value="1"/>
</dbReference>
<dbReference type="AlphaFoldDB" id="A0A8J2QH01"/>
<evidence type="ECO:0000256" key="5">
    <source>
        <dbReference type="SAM" id="Phobius"/>
    </source>
</evidence>
<evidence type="ECO:0000256" key="2">
    <source>
        <dbReference type="ARBA" id="ARBA00022692"/>
    </source>
</evidence>
<accession>A0A8J2QH01</accession>
<dbReference type="Proteomes" id="UP000789524">
    <property type="component" value="Unassembled WGS sequence"/>
</dbReference>
<dbReference type="InterPro" id="IPR005828">
    <property type="entry name" value="MFS_sugar_transport-like"/>
</dbReference>
<protein>
    <submittedName>
        <fullName evidence="7">(African queen) hypothetical protein</fullName>
    </submittedName>
</protein>
<evidence type="ECO:0000256" key="1">
    <source>
        <dbReference type="ARBA" id="ARBA00004141"/>
    </source>
</evidence>
<feature type="transmembrane region" description="Helical" evidence="5">
    <location>
        <begin position="59"/>
        <end position="80"/>
    </location>
</feature>
<sequence>MTAVNDSEKDINRSQSFISTSDVISRKSELKGEEYCTSPEDALEKAVLQLGPFGFYQRYVLLLLCIPNMLSAMYSLNYVFVADQVAFRCLVKECEGQSGYFANKTIQDLLPTPNETCHRYQPVQAEQISCDIKDYYLNRTIKCNDFVYEEMNSIYAEFSMACKEWQRTLVGTIRNSALPLALVLTGYISDRYGRRTAFCIFAACAGVMGILKSFMPNYAAYLTMEFLEAALGYGFNSAVYVMIVELARPSLRVAFACVTGIGYGLGGMLFALIASQVPYWRNLLRAIHTPALFLPLYWFILDESPRWLHATNKKDRSIRVIKKAARWNKVVLDEDLINSIKGETGADEVKNKNNPWLNLLKSKILMLRFCICCWCWISVTFVYYGLTINSVSMSGDKYVNFALSMFMEIVASLLIMMALERFGRKQSIFVAFLVCGIACVTPFFISHSNTKTALFFVGKLSITFAFNSLYVFTAELFPTEVRSSAMAAVSLIGRIGSLLAPQTPLLALLYGISSISAALLVLFAPETRRAALPQHVEHAEKMHALAHPPARSLGIRGSFNDPSRYSLPTTSQL</sequence>
<dbReference type="EMBL" id="CAKASE010000048">
    <property type="protein sequence ID" value="CAG9562500.1"/>
    <property type="molecule type" value="Genomic_DNA"/>
</dbReference>
<evidence type="ECO:0000259" key="6">
    <source>
        <dbReference type="PROSITE" id="PS50850"/>
    </source>
</evidence>
<dbReference type="InterPro" id="IPR036259">
    <property type="entry name" value="MFS_trans_sf"/>
</dbReference>
<dbReference type="PANTHER" id="PTHR24064">
    <property type="entry name" value="SOLUTE CARRIER FAMILY 22 MEMBER"/>
    <property type="match status" value="1"/>
</dbReference>
<evidence type="ECO:0000313" key="8">
    <source>
        <dbReference type="Proteomes" id="UP000789524"/>
    </source>
</evidence>
<evidence type="ECO:0000256" key="4">
    <source>
        <dbReference type="ARBA" id="ARBA00023136"/>
    </source>
</evidence>
<feature type="transmembrane region" description="Helical" evidence="5">
    <location>
        <begin position="365"/>
        <end position="386"/>
    </location>
</feature>
<dbReference type="Gene3D" id="1.20.1250.20">
    <property type="entry name" value="MFS general substrate transporter like domains"/>
    <property type="match status" value="1"/>
</dbReference>
<feature type="transmembrane region" description="Helical" evidence="5">
    <location>
        <begin position="507"/>
        <end position="524"/>
    </location>
</feature>
<keyword evidence="2 5" id="KW-0812">Transmembrane</keyword>
<feature type="transmembrane region" description="Helical" evidence="5">
    <location>
        <begin position="253"/>
        <end position="277"/>
    </location>
</feature>
<comment type="subcellular location">
    <subcellularLocation>
        <location evidence="1">Membrane</location>
        <topology evidence="1">Multi-pass membrane protein</topology>
    </subcellularLocation>
</comment>
<dbReference type="PROSITE" id="PS00216">
    <property type="entry name" value="SUGAR_TRANSPORT_1"/>
    <property type="match status" value="2"/>
</dbReference>
<reference evidence="7" key="1">
    <citation type="submission" date="2021-09" db="EMBL/GenBank/DDBJ databases">
        <authorList>
            <person name="Martin H S."/>
        </authorList>
    </citation>
    <scope>NUCLEOTIDE SEQUENCE</scope>
</reference>
<dbReference type="InterPro" id="IPR005829">
    <property type="entry name" value="Sugar_transporter_CS"/>
</dbReference>
<dbReference type="Pfam" id="PF00083">
    <property type="entry name" value="Sugar_tr"/>
    <property type="match status" value="1"/>
</dbReference>
<dbReference type="PROSITE" id="PS50850">
    <property type="entry name" value="MFS"/>
    <property type="match status" value="1"/>
</dbReference>
<feature type="transmembrane region" description="Helical" evidence="5">
    <location>
        <begin position="453"/>
        <end position="472"/>
    </location>
</feature>
<feature type="transmembrane region" description="Helical" evidence="5">
    <location>
        <begin position="398"/>
        <end position="416"/>
    </location>
</feature>
<feature type="domain" description="Major facilitator superfamily (MFS) profile" evidence="6">
    <location>
        <begin position="60"/>
        <end position="536"/>
    </location>
</feature>
<proteinExistence type="predicted"/>
<keyword evidence="3 5" id="KW-1133">Transmembrane helix</keyword>